<comment type="caution">
    <text evidence="7">The sequence shown here is derived from an EMBL/GenBank/DDBJ whole genome shotgun (WGS) entry which is preliminary data.</text>
</comment>
<evidence type="ECO:0000256" key="6">
    <source>
        <dbReference type="SAM" id="Phobius"/>
    </source>
</evidence>
<evidence type="ECO:0000256" key="3">
    <source>
        <dbReference type="ARBA" id="ARBA00022692"/>
    </source>
</evidence>
<dbReference type="EMBL" id="QEAS01000001">
    <property type="protein sequence ID" value="PWG82340.1"/>
    <property type="molecule type" value="Genomic_DNA"/>
</dbReference>
<feature type="transmembrane region" description="Helical" evidence="6">
    <location>
        <begin position="221"/>
        <end position="242"/>
    </location>
</feature>
<feature type="transmembrane region" description="Helical" evidence="6">
    <location>
        <begin position="12"/>
        <end position="29"/>
    </location>
</feature>
<feature type="transmembrane region" description="Helical" evidence="6">
    <location>
        <begin position="254"/>
        <end position="273"/>
    </location>
</feature>
<accession>A0A2U2PLR5</accession>
<sequence>MNMIGKQTIKGSIYSYLGVIIGFFSVTLLRSHGLSSEENGYLELIMAFAVILTQFGSLGFFSASTRCFPYFRNAEKNHHGFLFLMLAVPLVGTLIICLLFLLLKPVIFAYTDYEDFFNNYSPVILILTTGTLLFSAFDNYNRVALLDAATGSILKEFLQKLTVACALAVVFFYPLPFSQFIWIWLFANLIPTVLIIINVKKKEKINLAPDFSFLDKPIVKMLSSVSLFAVITGLTTMIIQYIDKIMIKDMLNTSLTGIYGITAFFGTVISMPARVMYRIGGVIVAEKWKSDDLPGIASIYRKSCLNQLLIGLLLFVGIWANIDNILKMVPPEYAQGKYVILFVAMSGLIDMATGMNGMILATSRYYRYDTYFFLGLIFVTILANYFFIPVWGIAGAAAASTLTTLIFNLYRYIFLWKKFGLQPFDIRNLYIMLIGFAILFLIHYLPELPLIPDIIIRSGIITLLYTGIIYSLKIAPEMNDTIDGLRKKVFK</sequence>
<reference evidence="7 8" key="1">
    <citation type="submission" date="2018-04" db="EMBL/GenBank/DDBJ databases">
        <title>Pedobacter chongqingensis sp. nov., isolated from a rottenly hemp rope.</title>
        <authorList>
            <person name="Cai Y."/>
        </authorList>
    </citation>
    <scope>NUCLEOTIDE SEQUENCE [LARGE SCALE GENOMIC DNA]</scope>
    <source>
        <strain evidence="7 8">FJ4-8</strain>
    </source>
</reference>
<feature type="transmembrane region" description="Helical" evidence="6">
    <location>
        <begin position="394"/>
        <end position="414"/>
    </location>
</feature>
<name>A0A2U2PLR5_9SPHI</name>
<dbReference type="PANTHER" id="PTHR30250:SF11">
    <property type="entry name" value="O-ANTIGEN TRANSPORTER-RELATED"/>
    <property type="match status" value="1"/>
</dbReference>
<evidence type="ECO:0000256" key="5">
    <source>
        <dbReference type="ARBA" id="ARBA00023136"/>
    </source>
</evidence>
<evidence type="ECO:0000256" key="2">
    <source>
        <dbReference type="ARBA" id="ARBA00022475"/>
    </source>
</evidence>
<keyword evidence="2" id="KW-1003">Cell membrane</keyword>
<keyword evidence="4 6" id="KW-1133">Transmembrane helix</keyword>
<feature type="transmembrane region" description="Helical" evidence="6">
    <location>
        <begin position="451"/>
        <end position="472"/>
    </location>
</feature>
<dbReference type="InterPro" id="IPR050833">
    <property type="entry name" value="Poly_Biosynth_Transport"/>
</dbReference>
<dbReference type="OrthoDB" id="88014at2"/>
<dbReference type="AlphaFoldDB" id="A0A2U2PLR5"/>
<feature type="transmembrane region" description="Helical" evidence="6">
    <location>
        <begin position="157"/>
        <end position="175"/>
    </location>
</feature>
<evidence type="ECO:0000256" key="1">
    <source>
        <dbReference type="ARBA" id="ARBA00004651"/>
    </source>
</evidence>
<dbReference type="Proteomes" id="UP000245647">
    <property type="component" value="Unassembled WGS sequence"/>
</dbReference>
<feature type="transmembrane region" description="Helical" evidence="6">
    <location>
        <begin position="426"/>
        <end position="445"/>
    </location>
</feature>
<dbReference type="InterPro" id="IPR002797">
    <property type="entry name" value="Polysacc_synth"/>
</dbReference>
<feature type="transmembrane region" description="Helical" evidence="6">
    <location>
        <begin position="41"/>
        <end position="61"/>
    </location>
</feature>
<keyword evidence="8" id="KW-1185">Reference proteome</keyword>
<evidence type="ECO:0000313" key="7">
    <source>
        <dbReference type="EMBL" id="PWG82340.1"/>
    </source>
</evidence>
<dbReference type="GO" id="GO:0005886">
    <property type="term" value="C:plasma membrane"/>
    <property type="evidence" value="ECO:0007669"/>
    <property type="project" value="UniProtKB-SubCell"/>
</dbReference>
<dbReference type="PANTHER" id="PTHR30250">
    <property type="entry name" value="PST FAMILY PREDICTED COLANIC ACID TRANSPORTER"/>
    <property type="match status" value="1"/>
</dbReference>
<proteinExistence type="predicted"/>
<protein>
    <submittedName>
        <fullName evidence="7">Polysaccharide biosynthesis protein</fullName>
    </submittedName>
</protein>
<evidence type="ECO:0000256" key="4">
    <source>
        <dbReference type="ARBA" id="ARBA00022989"/>
    </source>
</evidence>
<keyword evidence="3 6" id="KW-0812">Transmembrane</keyword>
<evidence type="ECO:0000313" key="8">
    <source>
        <dbReference type="Proteomes" id="UP000245647"/>
    </source>
</evidence>
<feature type="transmembrane region" description="Helical" evidence="6">
    <location>
        <begin position="119"/>
        <end position="137"/>
    </location>
</feature>
<dbReference type="Pfam" id="PF01943">
    <property type="entry name" value="Polysacc_synt"/>
    <property type="match status" value="1"/>
</dbReference>
<feature type="transmembrane region" description="Helical" evidence="6">
    <location>
        <begin position="308"/>
        <end position="326"/>
    </location>
</feature>
<feature type="transmembrane region" description="Helical" evidence="6">
    <location>
        <begin position="338"/>
        <end position="359"/>
    </location>
</feature>
<feature type="transmembrane region" description="Helical" evidence="6">
    <location>
        <begin position="181"/>
        <end position="200"/>
    </location>
</feature>
<comment type="subcellular location">
    <subcellularLocation>
        <location evidence="1">Cell membrane</location>
        <topology evidence="1">Multi-pass membrane protein</topology>
    </subcellularLocation>
</comment>
<organism evidence="7 8">
    <name type="scientific">Pararcticibacter amylolyticus</name>
    <dbReference type="NCBI Taxonomy" id="2173175"/>
    <lineage>
        <taxon>Bacteria</taxon>
        <taxon>Pseudomonadati</taxon>
        <taxon>Bacteroidota</taxon>
        <taxon>Sphingobacteriia</taxon>
        <taxon>Sphingobacteriales</taxon>
        <taxon>Sphingobacteriaceae</taxon>
        <taxon>Pararcticibacter</taxon>
    </lineage>
</organism>
<feature type="transmembrane region" description="Helical" evidence="6">
    <location>
        <begin position="371"/>
        <end position="388"/>
    </location>
</feature>
<gene>
    <name evidence="7" type="ORF">DDR33_00255</name>
</gene>
<keyword evidence="5 6" id="KW-0472">Membrane</keyword>
<dbReference type="RefSeq" id="WP_109413759.1">
    <property type="nucleotide sequence ID" value="NZ_QEAS01000001.1"/>
</dbReference>
<feature type="transmembrane region" description="Helical" evidence="6">
    <location>
        <begin position="81"/>
        <end position="107"/>
    </location>
</feature>